<evidence type="ECO:0000313" key="4">
    <source>
        <dbReference type="EMBL" id="EEC06462.1"/>
    </source>
</evidence>
<dbReference type="InterPro" id="IPR036249">
    <property type="entry name" value="Thioredoxin-like_sf"/>
</dbReference>
<accession>B7PIP0</accession>
<dbReference type="EC" id="2.5.1.18" evidence="4"/>
<dbReference type="Pfam" id="PF00043">
    <property type="entry name" value="GST_C"/>
    <property type="match status" value="1"/>
</dbReference>
<dbReference type="HOGENOM" id="CLU_011226_2_1_1"/>
<dbReference type="Gene3D" id="3.40.30.10">
    <property type="entry name" value="Glutaredoxin"/>
    <property type="match status" value="1"/>
</dbReference>
<feature type="domain" description="GST N-terminal" evidence="2">
    <location>
        <begin position="11"/>
        <end position="90"/>
    </location>
</feature>
<dbReference type="EMBL" id="DS720172">
    <property type="protein sequence ID" value="EEC06462.1"/>
    <property type="molecule type" value="Genomic_DNA"/>
</dbReference>
<reference evidence="5" key="2">
    <citation type="submission" date="2020-05" db="UniProtKB">
        <authorList>
            <consortium name="EnsemblMetazoa"/>
        </authorList>
    </citation>
    <scope>IDENTIFICATION</scope>
    <source>
        <strain evidence="5">wikel</strain>
    </source>
</reference>
<dbReference type="PANTHER" id="PTHR43969">
    <property type="entry name" value="GLUTATHIONE S TRANSFERASE D10, ISOFORM A-RELATED"/>
    <property type="match status" value="1"/>
</dbReference>
<reference evidence="4 6" key="1">
    <citation type="submission" date="2008-03" db="EMBL/GenBank/DDBJ databases">
        <title>Annotation of Ixodes scapularis.</title>
        <authorList>
            <consortium name="Ixodes scapularis Genome Project Consortium"/>
            <person name="Caler E."/>
            <person name="Hannick L.I."/>
            <person name="Bidwell S."/>
            <person name="Joardar V."/>
            <person name="Thiagarajan M."/>
            <person name="Amedeo P."/>
            <person name="Galinsky K.J."/>
            <person name="Schobel S."/>
            <person name="Inman J."/>
            <person name="Hostetler J."/>
            <person name="Miller J."/>
            <person name="Hammond M."/>
            <person name="Megy K."/>
            <person name="Lawson D."/>
            <person name="Kodira C."/>
            <person name="Sutton G."/>
            <person name="Meyer J."/>
            <person name="Hill C.A."/>
            <person name="Birren B."/>
            <person name="Nene V."/>
            <person name="Collins F."/>
            <person name="Alarcon-Chaidez F."/>
            <person name="Wikel S."/>
            <person name="Strausberg R."/>
        </authorList>
    </citation>
    <scope>NUCLEOTIDE SEQUENCE [LARGE SCALE GENOMIC DNA]</scope>
    <source>
        <strain evidence="6">Wikel</strain>
        <strain evidence="4">Wikel colony</strain>
    </source>
</reference>
<dbReference type="GO" id="GO:0004364">
    <property type="term" value="F:glutathione transferase activity"/>
    <property type="evidence" value="ECO:0000318"/>
    <property type="project" value="GO_Central"/>
</dbReference>
<dbReference type="PaxDb" id="6945-B7PIP0"/>
<organism>
    <name type="scientific">Ixodes scapularis</name>
    <name type="common">Black-legged tick</name>
    <name type="synonym">Deer tick</name>
    <dbReference type="NCBI Taxonomy" id="6945"/>
    <lineage>
        <taxon>Eukaryota</taxon>
        <taxon>Metazoa</taxon>
        <taxon>Ecdysozoa</taxon>
        <taxon>Arthropoda</taxon>
        <taxon>Chelicerata</taxon>
        <taxon>Arachnida</taxon>
        <taxon>Acari</taxon>
        <taxon>Parasitiformes</taxon>
        <taxon>Ixodida</taxon>
        <taxon>Ixodoidea</taxon>
        <taxon>Ixodidae</taxon>
        <taxon>Ixodinae</taxon>
        <taxon>Ixodes</taxon>
    </lineage>
</organism>
<keyword evidence="4" id="KW-0808">Transferase</keyword>
<evidence type="ECO:0000313" key="5">
    <source>
        <dbReference type="EnsemblMetazoa" id="ISCW003686-PA"/>
    </source>
</evidence>
<dbReference type="PROSITE" id="PS50404">
    <property type="entry name" value="GST_NTER"/>
    <property type="match status" value="1"/>
</dbReference>
<dbReference type="GO" id="GO:0006749">
    <property type="term" value="P:glutathione metabolic process"/>
    <property type="evidence" value="ECO:0000318"/>
    <property type="project" value="GO_Central"/>
</dbReference>
<dbReference type="InterPro" id="IPR040079">
    <property type="entry name" value="Glutathione_S-Trfase"/>
</dbReference>
<dbReference type="Proteomes" id="UP000001555">
    <property type="component" value="Unassembled WGS sequence"/>
</dbReference>
<dbReference type="SUPFAM" id="SSF47616">
    <property type="entry name" value="GST C-terminal domain-like"/>
    <property type="match status" value="1"/>
</dbReference>
<evidence type="ECO:0000259" key="3">
    <source>
        <dbReference type="PROSITE" id="PS50405"/>
    </source>
</evidence>
<dbReference type="EMBL" id="ABJB010245928">
    <property type="status" value="NOT_ANNOTATED_CDS"/>
    <property type="molecule type" value="Genomic_DNA"/>
</dbReference>
<dbReference type="PROSITE" id="PS50405">
    <property type="entry name" value="GST_CTER"/>
    <property type="match status" value="1"/>
</dbReference>
<dbReference type="CDD" id="cd03177">
    <property type="entry name" value="GST_C_Delta_Epsilon"/>
    <property type="match status" value="1"/>
</dbReference>
<comment type="subunit">
    <text evidence="1">Homodimer.</text>
</comment>
<feature type="domain" description="GST C-terminal" evidence="3">
    <location>
        <begin position="96"/>
        <end position="218"/>
    </location>
</feature>
<evidence type="ECO:0000313" key="6">
    <source>
        <dbReference type="Proteomes" id="UP000001555"/>
    </source>
</evidence>
<dbReference type="SFLD" id="SFLDS00019">
    <property type="entry name" value="Glutathione_Transferase_(cytos"/>
    <property type="match status" value="1"/>
</dbReference>
<protein>
    <submittedName>
        <fullName evidence="4 5">Glutathione S-transferase, putative</fullName>
        <ecNumber evidence="4">2.5.1.18</ecNumber>
    </submittedName>
</protein>
<evidence type="ECO:0000259" key="2">
    <source>
        <dbReference type="PROSITE" id="PS50404"/>
    </source>
</evidence>
<dbReference type="InterPro" id="IPR004045">
    <property type="entry name" value="Glutathione_S-Trfase_N"/>
</dbReference>
<dbReference type="InterPro" id="IPR010987">
    <property type="entry name" value="Glutathione-S-Trfase_C-like"/>
</dbReference>
<proteinExistence type="predicted"/>
<dbReference type="InterPro" id="IPR036282">
    <property type="entry name" value="Glutathione-S-Trfase_C_sf"/>
</dbReference>
<dbReference type="Gene3D" id="1.20.1050.10">
    <property type="match status" value="1"/>
</dbReference>
<dbReference type="EMBL" id="ABJB010884342">
    <property type="status" value="NOT_ANNOTATED_CDS"/>
    <property type="molecule type" value="Genomic_DNA"/>
</dbReference>
<dbReference type="FunFam" id="1.20.1050.10:FF:000007">
    <property type="entry name" value="Glutathione S-transferase 1-1"/>
    <property type="match status" value="1"/>
</dbReference>
<feature type="non-terminal residue" evidence="4">
    <location>
        <position position="1"/>
    </location>
</feature>
<dbReference type="VEuPathDB" id="VectorBase:ISCW003686"/>
<name>B7PIP0_IXOSC</name>
<dbReference type="EnsemblMetazoa" id="ISCW003686-RA">
    <property type="protein sequence ID" value="ISCW003686-PA"/>
    <property type="gene ID" value="ISCW003686"/>
</dbReference>
<evidence type="ECO:0000256" key="1">
    <source>
        <dbReference type="ARBA" id="ARBA00011738"/>
    </source>
</evidence>
<gene>
    <name evidence="4" type="ORF">IscW_ISCW003686</name>
</gene>
<dbReference type="OrthoDB" id="37920at2759"/>
<keyword evidence="6" id="KW-1185">Reference proteome</keyword>
<dbReference type="InterPro" id="IPR004046">
    <property type="entry name" value="GST_C"/>
</dbReference>
<dbReference type="STRING" id="6945.B7PIP0"/>
<dbReference type="VEuPathDB" id="VectorBase:ISCI003686"/>
<dbReference type="PANTHER" id="PTHR43969:SF9">
    <property type="entry name" value="GLUTATHIONE S TRANSFERASE D10, ISOFORM A-RELATED"/>
    <property type="match status" value="1"/>
</dbReference>
<dbReference type="VEuPathDB" id="VectorBase:ISCP_024910"/>
<sequence length="220" mass="25799">DRPPASLGDNMPVELYHFESSVPSRVVRMVARHINLDLTLKELDIFKGEQRKPEFLKVELRRIFIKFCRFIILFSRAIITYLVRKYAPDSPVYPKGARERALVDKILMYDIGTFYKKVGDYFYPVLMHKQPYNPEREAAMAKELTFVQTFLVGRKYMASDELSLADFALLGTLTLTEIADYSLDGYPQLKDYYENLKAELPYFEEINRKGIDFFKAYAKR</sequence>
<dbReference type="AlphaFoldDB" id="B7PIP0"/>
<dbReference type="SUPFAM" id="SSF52833">
    <property type="entry name" value="Thioredoxin-like"/>
    <property type="match status" value="1"/>
</dbReference>